<dbReference type="PANTHER" id="PTHR47843:SF5">
    <property type="entry name" value="BTB_POZ DOMAIN PROTEIN"/>
    <property type="match status" value="1"/>
</dbReference>
<protein>
    <recommendedName>
        <fullName evidence="1">BTB domain-containing protein</fullName>
    </recommendedName>
</protein>
<dbReference type="Gene3D" id="3.30.710.10">
    <property type="entry name" value="Potassium Channel Kv1.1, Chain A"/>
    <property type="match status" value="1"/>
</dbReference>
<dbReference type="InterPro" id="IPR000210">
    <property type="entry name" value="BTB/POZ_dom"/>
</dbReference>
<sequence length="279" mass="31033">MAYQARAELLDTLKSLLESGDYSDFVITCGTDTYKVHKNVVCTRSGFLKGAERFAVSQEAATAKADLSEDDPVIVKLLVQYLYEGEYDIKLADMTLDCGSAPPEVECQKREDFSYAFPHTCVTGCPNDYKICHHHECRKETCGEACVNFICQECCPSWVLRTESLSTSNPLQLLLSAKMYEIGDKYDVPGLKQLARSKFSFVCAEHWDSVQFAPAAHYAFSTTPENDKGLRDIVTETIAAHMDMLNSPAVEALLHEFNGLAVNLLTIRAKDLGWIKTTG</sequence>
<dbReference type="SUPFAM" id="SSF54695">
    <property type="entry name" value="POZ domain"/>
    <property type="match status" value="1"/>
</dbReference>
<dbReference type="PROSITE" id="PS50097">
    <property type="entry name" value="BTB"/>
    <property type="match status" value="1"/>
</dbReference>
<dbReference type="CDD" id="cd18186">
    <property type="entry name" value="BTB_POZ_ZBTB_KLHL-like"/>
    <property type="match status" value="1"/>
</dbReference>
<dbReference type="Proteomes" id="UP001578633">
    <property type="component" value="Chromosome 7"/>
</dbReference>
<feature type="domain" description="BTB" evidence="1">
    <location>
        <begin position="23"/>
        <end position="91"/>
    </location>
</feature>
<evidence type="ECO:0000313" key="2">
    <source>
        <dbReference type="EMBL" id="KAL1794360.1"/>
    </source>
</evidence>
<dbReference type="RefSeq" id="XP_069304944.1">
    <property type="nucleotide sequence ID" value="XM_069453965.1"/>
</dbReference>
<organism evidence="2 3">
    <name type="scientific">Alternaria dauci</name>
    <dbReference type="NCBI Taxonomy" id="48095"/>
    <lineage>
        <taxon>Eukaryota</taxon>
        <taxon>Fungi</taxon>
        <taxon>Dikarya</taxon>
        <taxon>Ascomycota</taxon>
        <taxon>Pezizomycotina</taxon>
        <taxon>Dothideomycetes</taxon>
        <taxon>Pleosporomycetidae</taxon>
        <taxon>Pleosporales</taxon>
        <taxon>Pleosporineae</taxon>
        <taxon>Pleosporaceae</taxon>
        <taxon>Alternaria</taxon>
        <taxon>Alternaria sect. Porri</taxon>
    </lineage>
</organism>
<gene>
    <name evidence="2" type="ORF">ACET3X_007781</name>
</gene>
<dbReference type="GeneID" id="96088103"/>
<comment type="caution">
    <text evidence="2">The sequence shown here is derived from an EMBL/GenBank/DDBJ whole genome shotgun (WGS) entry which is preliminary data.</text>
</comment>
<dbReference type="Pfam" id="PF00651">
    <property type="entry name" value="BTB"/>
    <property type="match status" value="1"/>
</dbReference>
<proteinExistence type="predicted"/>
<keyword evidence="3" id="KW-1185">Reference proteome</keyword>
<name>A0ABR3UEE3_9PLEO</name>
<reference evidence="2 3" key="1">
    <citation type="submission" date="2024-09" db="EMBL/GenBank/DDBJ databases">
        <title>T2T genomes of carrot and Alternaria dauci and their utility for understanding host-pathogen interaction during carrot leaf blight disease.</title>
        <authorList>
            <person name="Liu W."/>
            <person name="Xu S."/>
            <person name="Ou C."/>
            <person name="Liu X."/>
            <person name="Zhuang F."/>
            <person name="Deng X.W."/>
        </authorList>
    </citation>
    <scope>NUCLEOTIDE SEQUENCE [LARGE SCALE GENOMIC DNA]</scope>
    <source>
        <strain evidence="2 3">A2016</strain>
    </source>
</reference>
<dbReference type="PANTHER" id="PTHR47843">
    <property type="entry name" value="BTB DOMAIN-CONTAINING PROTEIN-RELATED"/>
    <property type="match status" value="1"/>
</dbReference>
<evidence type="ECO:0000313" key="3">
    <source>
        <dbReference type="Proteomes" id="UP001578633"/>
    </source>
</evidence>
<dbReference type="InterPro" id="IPR011333">
    <property type="entry name" value="SKP1/BTB/POZ_sf"/>
</dbReference>
<evidence type="ECO:0000259" key="1">
    <source>
        <dbReference type="PROSITE" id="PS50097"/>
    </source>
</evidence>
<accession>A0ABR3UEE3</accession>
<dbReference type="EMBL" id="JBHGVX010000007">
    <property type="protein sequence ID" value="KAL1794360.1"/>
    <property type="molecule type" value="Genomic_DNA"/>
</dbReference>